<gene>
    <name evidence="3" type="primary">LOC108667680</name>
</gene>
<evidence type="ECO:0000313" key="3">
    <source>
        <dbReference type="RefSeq" id="XP_018010217.2"/>
    </source>
</evidence>
<dbReference type="RefSeq" id="XP_018010217.2">
    <property type="nucleotide sequence ID" value="XM_018154728.2"/>
</dbReference>
<dbReference type="InterPro" id="IPR027417">
    <property type="entry name" value="P-loop_NTPase"/>
</dbReference>
<protein>
    <submittedName>
        <fullName evidence="3">Uncharacterized protein LOC108667680</fullName>
    </submittedName>
</protein>
<dbReference type="PANTHER" id="PTHR46312:SF2">
    <property type="entry name" value="NUCLEOTIDE-BINDING OLIGOMERIZATION DOMAIN-CONTAINING PROTEIN 2-LIKE"/>
    <property type="match status" value="1"/>
</dbReference>
<evidence type="ECO:0000313" key="2">
    <source>
        <dbReference type="Proteomes" id="UP000694843"/>
    </source>
</evidence>
<dbReference type="KEGG" id="hazt:108667680"/>
<dbReference type="Proteomes" id="UP000694843">
    <property type="component" value="Unplaced"/>
</dbReference>
<dbReference type="OrthoDB" id="120976at2759"/>
<dbReference type="Gene3D" id="3.40.50.300">
    <property type="entry name" value="P-loop containing nucleotide triphosphate hydrolases"/>
    <property type="match status" value="1"/>
</dbReference>
<dbReference type="PANTHER" id="PTHR46312">
    <property type="entry name" value="NACHT DOMAIN-CONTAINING PROTEIN"/>
    <property type="match status" value="1"/>
</dbReference>
<dbReference type="Pfam" id="PF05729">
    <property type="entry name" value="NACHT"/>
    <property type="match status" value="1"/>
</dbReference>
<dbReference type="InterPro" id="IPR007111">
    <property type="entry name" value="NACHT_NTPase"/>
</dbReference>
<accession>A0A8B7N8I1</accession>
<sequence>MEIVPQVSMDNFMYLSPKIMGLILNKECHDKASNDTYRQYLEKQRICKGENPFSNTEWKKTFGFSSKVFETVTNPDKEDVTAIFCLLSYMITTVHRDDSRDCNELLMKLREVKDWRNKAFHNLQAVTSKQNFEGLRAALVELIDEAGSFYSLSHVEMDGIKQEVNNDIAKLEAPDTESIYYWCSRLMVCGKEAVRLLWEARLSSEMLTLNNDTIKVKRRDVFHSLDVKVRAGADGKAFSYIKVFEAQEEIIVITGVAGAGKTTLVKNIVLQFFQPQQGSVDYLSSFDQLIFFECRDRTTEKLSDVIKQHFGDLCHELGGQDNVLDALLSLHVLFLIDGFDEVNDVSMKVVTEIVKMTWRLNCRVLITTRPHAVQEKLSPLLSRNDISSTLYEIMPITKLADQLAFLRRYEAYLGGGSPAGGMTKCFESLSEDVRSQFSEPINLLHYCEMYKHFPEAIASWQTPGDVAPTKLILYKKLVRTKLSDSLEDIDVLIKNMFAAVGAEALDLLSDDALIFSQEELLAIKERCKVTMRGNEKSDSAAVLSVVLREHRPLAGHESVSYSFKHKSEQEMFAGNYILQRILGGRPDSLSSILGVPKEGLTRLREVLLYVLQALSRDSPRHFQRRWPELKEALRHAGVTAADAVRDCVTRCPDHAGTVAELAALVKDGDWHVYNGSLREVLLYVLQALSRDSPRHFQRRWPELKEALRHAGVTAADAVRDCVTRCPDHAGTVAELAALVEDGDWHVYNGHHVEAVTEMLHQTKPRHLMVVIDVFALRGVPWRELVTGAEGVEIALTLRPDDYEPHDNFLLPLQNSGVKLVHFSGCVGTQAGVVAIASAARDARLSIRMAALLDLGTLRGKYRELFVYTRPLPHRGRASLARPLPVSPLPYLYVEGAEAGSWKAVASTITAFAPSGKRFGRLRLLDCKLRAEELPLLLQEVQGCGVRTAGGAVGTGGGNDTRAVAVGKEGVVWLHITDKLPSGGTSGAQ</sequence>
<feature type="domain" description="NACHT" evidence="1">
    <location>
        <begin position="249"/>
        <end position="375"/>
    </location>
</feature>
<organism evidence="2 3">
    <name type="scientific">Hyalella azteca</name>
    <name type="common">Amphipod</name>
    <dbReference type="NCBI Taxonomy" id="294128"/>
    <lineage>
        <taxon>Eukaryota</taxon>
        <taxon>Metazoa</taxon>
        <taxon>Ecdysozoa</taxon>
        <taxon>Arthropoda</taxon>
        <taxon>Crustacea</taxon>
        <taxon>Multicrustacea</taxon>
        <taxon>Malacostraca</taxon>
        <taxon>Eumalacostraca</taxon>
        <taxon>Peracarida</taxon>
        <taxon>Amphipoda</taxon>
        <taxon>Senticaudata</taxon>
        <taxon>Talitrida</taxon>
        <taxon>Talitroidea</taxon>
        <taxon>Hyalellidae</taxon>
        <taxon>Hyalella</taxon>
    </lineage>
</organism>
<dbReference type="SUPFAM" id="SSF52540">
    <property type="entry name" value="P-loop containing nucleoside triphosphate hydrolases"/>
    <property type="match status" value="1"/>
</dbReference>
<dbReference type="AlphaFoldDB" id="A0A8B7N8I1"/>
<evidence type="ECO:0000259" key="1">
    <source>
        <dbReference type="PROSITE" id="PS50837"/>
    </source>
</evidence>
<keyword evidence="2" id="KW-1185">Reference proteome</keyword>
<proteinExistence type="predicted"/>
<reference evidence="3" key="1">
    <citation type="submission" date="2025-08" db="UniProtKB">
        <authorList>
            <consortium name="RefSeq"/>
        </authorList>
    </citation>
    <scope>IDENTIFICATION</scope>
    <source>
        <tissue evidence="3">Whole organism</tissue>
    </source>
</reference>
<dbReference type="GeneID" id="108667680"/>
<name>A0A8B7N8I1_HYAAZ</name>
<dbReference type="PROSITE" id="PS50837">
    <property type="entry name" value="NACHT"/>
    <property type="match status" value="1"/>
</dbReference>